<dbReference type="EMBL" id="VSWC01000197">
    <property type="protein sequence ID" value="KAA1064423.1"/>
    <property type="molecule type" value="Genomic_DNA"/>
</dbReference>
<sequence length="57" mass="6470">MPRLRSLKLFTKSISALRSRVPPRAITAGFQSMQLKSRRHILHLSAKGNLQNPEQDS</sequence>
<reference evidence="1 2" key="1">
    <citation type="submission" date="2019-05" db="EMBL/GenBank/DDBJ databases">
        <title>Emergence of the Ug99 lineage of the wheat stem rust pathogen through somatic hybridization.</title>
        <authorList>
            <person name="Li F."/>
            <person name="Upadhyaya N.M."/>
            <person name="Sperschneider J."/>
            <person name="Matny O."/>
            <person name="Nguyen-Phuc H."/>
            <person name="Mago R."/>
            <person name="Raley C."/>
            <person name="Miller M.E."/>
            <person name="Silverstein K.A.T."/>
            <person name="Henningsen E."/>
            <person name="Hirsch C.D."/>
            <person name="Visser B."/>
            <person name="Pretorius Z.A."/>
            <person name="Steffenson B.J."/>
            <person name="Schwessinger B."/>
            <person name="Dodds P.N."/>
            <person name="Figueroa M."/>
        </authorList>
    </citation>
    <scope>NUCLEOTIDE SEQUENCE [LARGE SCALE GENOMIC DNA]</scope>
    <source>
        <strain evidence="1">21-0</strain>
    </source>
</reference>
<name>A0A5B0LKK0_PUCGR</name>
<organism evidence="1 2">
    <name type="scientific">Puccinia graminis f. sp. tritici</name>
    <dbReference type="NCBI Taxonomy" id="56615"/>
    <lineage>
        <taxon>Eukaryota</taxon>
        <taxon>Fungi</taxon>
        <taxon>Dikarya</taxon>
        <taxon>Basidiomycota</taxon>
        <taxon>Pucciniomycotina</taxon>
        <taxon>Pucciniomycetes</taxon>
        <taxon>Pucciniales</taxon>
        <taxon>Pucciniaceae</taxon>
        <taxon>Puccinia</taxon>
    </lineage>
</organism>
<gene>
    <name evidence="1" type="ORF">PGT21_002494</name>
</gene>
<proteinExistence type="predicted"/>
<comment type="caution">
    <text evidence="1">The sequence shown here is derived from an EMBL/GenBank/DDBJ whole genome shotgun (WGS) entry which is preliminary data.</text>
</comment>
<protein>
    <submittedName>
        <fullName evidence="1">Uncharacterized protein</fullName>
    </submittedName>
</protein>
<evidence type="ECO:0000313" key="2">
    <source>
        <dbReference type="Proteomes" id="UP000324748"/>
    </source>
</evidence>
<accession>A0A5B0LKK0</accession>
<keyword evidence="2" id="KW-1185">Reference proteome</keyword>
<dbReference type="AlphaFoldDB" id="A0A5B0LKK0"/>
<evidence type="ECO:0000313" key="1">
    <source>
        <dbReference type="EMBL" id="KAA1064423.1"/>
    </source>
</evidence>
<dbReference type="Proteomes" id="UP000324748">
    <property type="component" value="Unassembled WGS sequence"/>
</dbReference>